<evidence type="ECO:0000313" key="3">
    <source>
        <dbReference type="Proteomes" id="UP000481033"/>
    </source>
</evidence>
<organism evidence="2 3">
    <name type="scientific">Adonisia turfae CCMR0081</name>
    <dbReference type="NCBI Taxonomy" id="2292702"/>
    <lineage>
        <taxon>Bacteria</taxon>
        <taxon>Bacillati</taxon>
        <taxon>Cyanobacteriota</taxon>
        <taxon>Adonisia</taxon>
        <taxon>Adonisia turfae</taxon>
    </lineage>
</organism>
<dbReference type="Proteomes" id="UP000481033">
    <property type="component" value="Unassembled WGS sequence"/>
</dbReference>
<name>A0A6M0RDR8_9CYAN</name>
<protein>
    <submittedName>
        <fullName evidence="2">Uncharacterized protein</fullName>
    </submittedName>
</protein>
<gene>
    <name evidence="2" type="ORF">DXZ20_01350</name>
</gene>
<evidence type="ECO:0000313" key="2">
    <source>
        <dbReference type="EMBL" id="NEZ54365.1"/>
    </source>
</evidence>
<dbReference type="EMBL" id="QXHD01000003">
    <property type="protein sequence ID" value="NEZ54365.1"/>
    <property type="molecule type" value="Genomic_DNA"/>
</dbReference>
<proteinExistence type="predicted"/>
<dbReference type="AlphaFoldDB" id="A0A6M0RDR8"/>
<feature type="region of interest" description="Disordered" evidence="1">
    <location>
        <begin position="1"/>
        <end position="42"/>
    </location>
</feature>
<comment type="caution">
    <text evidence="2">The sequence shown here is derived from an EMBL/GenBank/DDBJ whole genome shotgun (WGS) entry which is preliminary data.</text>
</comment>
<accession>A0A6M0RDR8</accession>
<dbReference type="RefSeq" id="WP_163695922.1">
    <property type="nucleotide sequence ID" value="NZ_QXHD01000003.1"/>
</dbReference>
<keyword evidence="3" id="KW-1185">Reference proteome</keyword>
<evidence type="ECO:0000256" key="1">
    <source>
        <dbReference type="SAM" id="MobiDB-lite"/>
    </source>
</evidence>
<sequence length="130" mass="14183">MSGDHQGQQPTVENMGNMVDSSHGSSFESVRQPVESQTFKSQSLPPYSLNLHIDRLTLHGFSALDRDRIGAALQAELARLFAEQGMPRALEQGRSMNQLNGGSFEMATDIPPRVMGTRIAQSIYQGLGHG</sequence>
<reference evidence="2 3" key="1">
    <citation type="journal article" date="2020" name="Microb. Ecol.">
        <title>Ecogenomics of the Marine Benthic Filamentous Cyanobacterium Adonisia.</title>
        <authorList>
            <person name="Walter J.M."/>
            <person name="Coutinho F.H."/>
            <person name="Leomil L."/>
            <person name="Hargreaves P.I."/>
            <person name="Campeao M.E."/>
            <person name="Vieira V.V."/>
            <person name="Silva B.S."/>
            <person name="Fistarol G.O."/>
            <person name="Salomon P.S."/>
            <person name="Sawabe T."/>
            <person name="Mino S."/>
            <person name="Hosokawa M."/>
            <person name="Miyashita H."/>
            <person name="Maruyama F."/>
            <person name="van Verk M.C."/>
            <person name="Dutilh B.E."/>
            <person name="Thompson C.C."/>
            <person name="Thompson F.L."/>
        </authorList>
    </citation>
    <scope>NUCLEOTIDE SEQUENCE [LARGE SCALE GENOMIC DNA]</scope>
    <source>
        <strain evidence="2 3">CCMR0081</strain>
    </source>
</reference>